<keyword evidence="6" id="KW-0158">Chromosome</keyword>
<dbReference type="InterPro" id="IPR013251">
    <property type="entry name" value="DASH_Spc19"/>
</dbReference>
<dbReference type="STRING" id="1230097.A0A423XIY5"/>
<evidence type="ECO:0000256" key="10">
    <source>
        <dbReference type="ARBA" id="ARBA00023242"/>
    </source>
</evidence>
<evidence type="ECO:0000313" key="16">
    <source>
        <dbReference type="Proteomes" id="UP000285146"/>
    </source>
</evidence>
<dbReference type="PANTHER" id="PTHR28262">
    <property type="entry name" value="DASH COMPLEX SUBUNIT SPC19"/>
    <property type="match status" value="1"/>
</dbReference>
<evidence type="ECO:0000256" key="1">
    <source>
        <dbReference type="ARBA" id="ARBA00004123"/>
    </source>
</evidence>
<dbReference type="Pfam" id="PF08287">
    <property type="entry name" value="DASH_Spc19"/>
    <property type="match status" value="1"/>
</dbReference>
<dbReference type="OrthoDB" id="3361333at2759"/>
<keyword evidence="9" id="KW-0206">Cytoskeleton</keyword>
<gene>
    <name evidence="15" type="ORF">VPNG_02753</name>
</gene>
<evidence type="ECO:0000256" key="3">
    <source>
        <dbReference type="ARBA" id="ARBA00004629"/>
    </source>
</evidence>
<dbReference type="InterPro" id="IPR011009">
    <property type="entry name" value="Kinase-like_dom_sf"/>
</dbReference>
<proteinExistence type="inferred from homology"/>
<evidence type="ECO:0000256" key="6">
    <source>
        <dbReference type="ARBA" id="ARBA00022454"/>
    </source>
</evidence>
<protein>
    <recommendedName>
        <fullName evidence="5">DASH complex subunit SPC19</fullName>
    </recommendedName>
    <alternativeName>
        <fullName evidence="12">Outer kinetochore protein SPC19</fullName>
    </alternativeName>
</protein>
<evidence type="ECO:0000256" key="8">
    <source>
        <dbReference type="ARBA" id="ARBA00022838"/>
    </source>
</evidence>
<keyword evidence="11" id="KW-0137">Centromere</keyword>
<accession>A0A423XIY5</accession>
<feature type="coiled-coil region" evidence="13">
    <location>
        <begin position="488"/>
        <end position="515"/>
    </location>
</feature>
<evidence type="ECO:0000256" key="13">
    <source>
        <dbReference type="SAM" id="Coils"/>
    </source>
</evidence>
<evidence type="ECO:0000256" key="4">
    <source>
        <dbReference type="ARBA" id="ARBA00008952"/>
    </source>
</evidence>
<keyword evidence="16" id="KW-1185">Reference proteome</keyword>
<dbReference type="InParanoid" id="A0A423XIY5"/>
<dbReference type="GO" id="GO:0042729">
    <property type="term" value="C:DASH complex"/>
    <property type="evidence" value="ECO:0007669"/>
    <property type="project" value="InterPro"/>
</dbReference>
<sequence>MAIEDVAFSEAKVAKYEVSSYVLNEITTAEPSAGYSRHKRQMVKKDARELARRLRRDDPETFGLLSCKGFTMDPARLKITLRIEMAKRLARSVGYVHIFDFVHKNIRPESVLSFSSLDGRRRLNFLVDLDNFRREEGFTERCGDSFLERNLYRHPSRKGSNPALAYIMQHDIYSLGVCPLSVGLWKSFIKYREMDGEMTPQWSSVLGMPTDLDPLQAVLYLSSEAKKRLLSLAKGELPQYMGTKYTDIVVTCLTFLDPDNEDFDDENEFLDEDAIRVGVRYIEKDRYRSLPRTLEPTVLRDASVNLLTSNVNNADRSAQAHYVREDLHFSLNLGPVATMSYPHSPAPSNYSDCVASLRTSVALLENSVNTLGNGVTDYPRLSSVLKTVRHYELIPQPTLAAAESSLRDEIGPFVTHLLDRADRQIERQARRIETLKARNDLNAGRLGRASQGAAATPPEPPALRRKPSARKTLDGGAGLRARAVRQRKEALKYGVERLEMEVAQKERELRLRLQEA</sequence>
<evidence type="ECO:0000256" key="7">
    <source>
        <dbReference type="ARBA" id="ARBA00022490"/>
    </source>
</evidence>
<evidence type="ECO:0000256" key="2">
    <source>
        <dbReference type="ARBA" id="ARBA00004186"/>
    </source>
</evidence>
<keyword evidence="10" id="KW-0539">Nucleus</keyword>
<comment type="subcellular location">
    <subcellularLocation>
        <location evidence="3">Chromosome</location>
        <location evidence="3">Centromere</location>
        <location evidence="3">Kinetochore</location>
    </subcellularLocation>
    <subcellularLocation>
        <location evidence="2">Cytoplasm</location>
        <location evidence="2">Cytoskeleton</location>
        <location evidence="2">Spindle</location>
    </subcellularLocation>
    <subcellularLocation>
        <location evidence="1">Nucleus</location>
    </subcellularLocation>
</comment>
<evidence type="ECO:0000313" key="15">
    <source>
        <dbReference type="EMBL" id="ROW16370.1"/>
    </source>
</evidence>
<keyword evidence="13" id="KW-0175">Coiled coil</keyword>
<feature type="region of interest" description="Disordered" evidence="14">
    <location>
        <begin position="442"/>
        <end position="481"/>
    </location>
</feature>
<evidence type="ECO:0000256" key="5">
    <source>
        <dbReference type="ARBA" id="ARBA00016329"/>
    </source>
</evidence>
<dbReference type="GO" id="GO:0008608">
    <property type="term" value="P:attachment of spindle microtubules to kinetochore"/>
    <property type="evidence" value="ECO:0007669"/>
    <property type="project" value="InterPro"/>
</dbReference>
<evidence type="ECO:0000256" key="12">
    <source>
        <dbReference type="ARBA" id="ARBA00032583"/>
    </source>
</evidence>
<evidence type="ECO:0000256" key="9">
    <source>
        <dbReference type="ARBA" id="ARBA00023212"/>
    </source>
</evidence>
<reference evidence="15 16" key="1">
    <citation type="submission" date="2015-09" db="EMBL/GenBank/DDBJ databases">
        <title>Host preference determinants of Valsa canker pathogens revealed by comparative genomics.</title>
        <authorList>
            <person name="Yin Z."/>
            <person name="Huang L."/>
        </authorList>
    </citation>
    <scope>NUCLEOTIDE SEQUENCE [LARGE SCALE GENOMIC DNA]</scope>
    <source>
        <strain evidence="15 16">SXYLt</strain>
    </source>
</reference>
<organism evidence="15 16">
    <name type="scientific">Cytospora leucostoma</name>
    <dbReference type="NCBI Taxonomy" id="1230097"/>
    <lineage>
        <taxon>Eukaryota</taxon>
        <taxon>Fungi</taxon>
        <taxon>Dikarya</taxon>
        <taxon>Ascomycota</taxon>
        <taxon>Pezizomycotina</taxon>
        <taxon>Sordariomycetes</taxon>
        <taxon>Sordariomycetidae</taxon>
        <taxon>Diaporthales</taxon>
        <taxon>Cytosporaceae</taxon>
        <taxon>Cytospora</taxon>
    </lineage>
</organism>
<dbReference type="AlphaFoldDB" id="A0A423XIY5"/>
<evidence type="ECO:0000256" key="14">
    <source>
        <dbReference type="SAM" id="MobiDB-lite"/>
    </source>
</evidence>
<comment type="similarity">
    <text evidence="4">Belongs to the DASH complex SPC19 family.</text>
</comment>
<keyword evidence="8" id="KW-0995">Kinetochore</keyword>
<keyword evidence="7" id="KW-0963">Cytoplasm</keyword>
<comment type="caution">
    <text evidence="15">The sequence shown here is derived from an EMBL/GenBank/DDBJ whole genome shotgun (WGS) entry which is preliminary data.</text>
</comment>
<dbReference type="PANTHER" id="PTHR28262:SF1">
    <property type="entry name" value="DASH COMPLEX SUBUNIT SPC19"/>
    <property type="match status" value="1"/>
</dbReference>
<dbReference type="Proteomes" id="UP000285146">
    <property type="component" value="Unassembled WGS sequence"/>
</dbReference>
<dbReference type="SUPFAM" id="SSF56112">
    <property type="entry name" value="Protein kinase-like (PK-like)"/>
    <property type="match status" value="1"/>
</dbReference>
<dbReference type="EMBL" id="LKEB01000005">
    <property type="protein sequence ID" value="ROW16370.1"/>
    <property type="molecule type" value="Genomic_DNA"/>
</dbReference>
<name>A0A423XIY5_9PEZI</name>
<dbReference type="GO" id="GO:0005876">
    <property type="term" value="C:spindle microtubule"/>
    <property type="evidence" value="ECO:0007669"/>
    <property type="project" value="InterPro"/>
</dbReference>
<evidence type="ECO:0000256" key="11">
    <source>
        <dbReference type="ARBA" id="ARBA00023328"/>
    </source>
</evidence>